<gene>
    <name evidence="1" type="ORF">A2U01_0004439</name>
</gene>
<sequence>MIDKMTSLSRKADFLDHWAKRRVLGPPVGWAEFDRQMVAILAS</sequence>
<evidence type="ECO:0000313" key="1">
    <source>
        <dbReference type="EMBL" id="MCH83613.1"/>
    </source>
</evidence>
<name>A0A392M8Z6_9FABA</name>
<reference evidence="1 2" key="1">
    <citation type="journal article" date="2018" name="Front. Plant Sci.">
        <title>Red Clover (Trifolium pratense) and Zigzag Clover (T. medium) - A Picture of Genomic Similarities and Differences.</title>
        <authorList>
            <person name="Dluhosova J."/>
            <person name="Istvanek J."/>
            <person name="Nedelnik J."/>
            <person name="Repkova J."/>
        </authorList>
    </citation>
    <scope>NUCLEOTIDE SEQUENCE [LARGE SCALE GENOMIC DNA]</scope>
    <source>
        <strain evidence="2">cv. 10/8</strain>
        <tissue evidence="1">Leaf</tissue>
    </source>
</reference>
<keyword evidence="2" id="KW-1185">Reference proteome</keyword>
<evidence type="ECO:0000313" key="2">
    <source>
        <dbReference type="Proteomes" id="UP000265520"/>
    </source>
</evidence>
<dbReference type="Proteomes" id="UP000265520">
    <property type="component" value="Unassembled WGS sequence"/>
</dbReference>
<protein>
    <submittedName>
        <fullName evidence="1">Uncharacterized protein</fullName>
    </submittedName>
</protein>
<comment type="caution">
    <text evidence="1">The sequence shown here is derived from an EMBL/GenBank/DDBJ whole genome shotgun (WGS) entry which is preliminary data.</text>
</comment>
<proteinExistence type="predicted"/>
<accession>A0A392M8Z6</accession>
<dbReference type="AlphaFoldDB" id="A0A392M8Z6"/>
<organism evidence="1 2">
    <name type="scientific">Trifolium medium</name>
    <dbReference type="NCBI Taxonomy" id="97028"/>
    <lineage>
        <taxon>Eukaryota</taxon>
        <taxon>Viridiplantae</taxon>
        <taxon>Streptophyta</taxon>
        <taxon>Embryophyta</taxon>
        <taxon>Tracheophyta</taxon>
        <taxon>Spermatophyta</taxon>
        <taxon>Magnoliopsida</taxon>
        <taxon>eudicotyledons</taxon>
        <taxon>Gunneridae</taxon>
        <taxon>Pentapetalae</taxon>
        <taxon>rosids</taxon>
        <taxon>fabids</taxon>
        <taxon>Fabales</taxon>
        <taxon>Fabaceae</taxon>
        <taxon>Papilionoideae</taxon>
        <taxon>50 kb inversion clade</taxon>
        <taxon>NPAAA clade</taxon>
        <taxon>Hologalegina</taxon>
        <taxon>IRL clade</taxon>
        <taxon>Trifolieae</taxon>
        <taxon>Trifolium</taxon>
    </lineage>
</organism>
<dbReference type="EMBL" id="LXQA010005480">
    <property type="protein sequence ID" value="MCH83613.1"/>
    <property type="molecule type" value="Genomic_DNA"/>
</dbReference>